<reference evidence="3" key="1">
    <citation type="submission" date="2022-11" db="EMBL/GenBank/DDBJ databases">
        <authorList>
            <person name="Kikuchi T."/>
        </authorList>
    </citation>
    <scope>NUCLEOTIDE SEQUENCE</scope>
    <source>
        <strain evidence="3">PS1010</strain>
    </source>
</reference>
<protein>
    <recommendedName>
        <fullName evidence="5">Secreted protein</fullName>
    </recommendedName>
</protein>
<accession>A0A9P1J198</accession>
<evidence type="ECO:0008006" key="5">
    <source>
        <dbReference type="Google" id="ProtNLM"/>
    </source>
</evidence>
<proteinExistence type="predicted"/>
<evidence type="ECO:0000256" key="1">
    <source>
        <dbReference type="SAM" id="MobiDB-lite"/>
    </source>
</evidence>
<organism evidence="3 4">
    <name type="scientific">Caenorhabditis angaria</name>
    <dbReference type="NCBI Taxonomy" id="860376"/>
    <lineage>
        <taxon>Eukaryota</taxon>
        <taxon>Metazoa</taxon>
        <taxon>Ecdysozoa</taxon>
        <taxon>Nematoda</taxon>
        <taxon>Chromadorea</taxon>
        <taxon>Rhabditida</taxon>
        <taxon>Rhabditina</taxon>
        <taxon>Rhabditomorpha</taxon>
        <taxon>Rhabditoidea</taxon>
        <taxon>Rhabditidae</taxon>
        <taxon>Peloderinae</taxon>
        <taxon>Caenorhabditis</taxon>
    </lineage>
</organism>
<keyword evidence="2" id="KW-0732">Signal</keyword>
<feature type="chain" id="PRO_5040399384" description="Secreted protein" evidence="2">
    <location>
        <begin position="20"/>
        <end position="137"/>
    </location>
</feature>
<dbReference type="EMBL" id="CANHGI010000006">
    <property type="protein sequence ID" value="CAI5453884.1"/>
    <property type="molecule type" value="Genomic_DNA"/>
</dbReference>
<feature type="signal peptide" evidence="2">
    <location>
        <begin position="1"/>
        <end position="19"/>
    </location>
</feature>
<evidence type="ECO:0000313" key="4">
    <source>
        <dbReference type="Proteomes" id="UP001152747"/>
    </source>
</evidence>
<keyword evidence="4" id="KW-1185">Reference proteome</keyword>
<sequence length="137" mass="14611">MIFLNMLHFIRILIRRTFAYCLRQNQVAQFPEEIVVHTITASAAPITVLTTSSSMALASTLSLAPAASPDSSTTSTPAVSLALSEVFSSVSTRACTPVLVQSGNPLFLSIEARYSPPPLGNPMVPRRRASDVVHGGL</sequence>
<evidence type="ECO:0000256" key="2">
    <source>
        <dbReference type="SAM" id="SignalP"/>
    </source>
</evidence>
<evidence type="ECO:0000313" key="3">
    <source>
        <dbReference type="EMBL" id="CAI5453884.1"/>
    </source>
</evidence>
<dbReference type="Proteomes" id="UP001152747">
    <property type="component" value="Unassembled WGS sequence"/>
</dbReference>
<feature type="region of interest" description="Disordered" evidence="1">
    <location>
        <begin position="118"/>
        <end position="137"/>
    </location>
</feature>
<dbReference type="AlphaFoldDB" id="A0A9P1J198"/>
<comment type="caution">
    <text evidence="3">The sequence shown here is derived from an EMBL/GenBank/DDBJ whole genome shotgun (WGS) entry which is preliminary data.</text>
</comment>
<name>A0A9P1J198_9PELO</name>
<gene>
    <name evidence="3" type="ORF">CAMP_LOCUS16521</name>
</gene>